<evidence type="ECO:0000313" key="9">
    <source>
        <dbReference type="Proteomes" id="UP000239997"/>
    </source>
</evidence>
<evidence type="ECO:0000256" key="3">
    <source>
        <dbReference type="ARBA" id="ARBA00023082"/>
    </source>
</evidence>
<keyword evidence="4" id="KW-0804">Transcription</keyword>
<comment type="caution">
    <text evidence="6">The sequence shown here is derived from an EMBL/GenBank/DDBJ whole genome shotgun (WGS) entry which is preliminary data.</text>
</comment>
<evidence type="ECO:0000313" key="6">
    <source>
        <dbReference type="EMBL" id="KEZ94055.1"/>
    </source>
</evidence>
<keyword evidence="2" id="KW-0805">Transcription regulation</keyword>
<evidence type="ECO:0000256" key="4">
    <source>
        <dbReference type="ARBA" id="ARBA00023163"/>
    </source>
</evidence>
<dbReference type="Proteomes" id="UP000028531">
    <property type="component" value="Unassembled WGS sequence"/>
</dbReference>
<dbReference type="GO" id="GO:0016987">
    <property type="term" value="F:sigma factor activity"/>
    <property type="evidence" value="ECO:0007669"/>
    <property type="project" value="UniProtKB-KW"/>
</dbReference>
<dbReference type="PANTHER" id="PTHR43133">
    <property type="entry name" value="RNA POLYMERASE ECF-TYPE SIGMA FACTO"/>
    <property type="match status" value="1"/>
</dbReference>
<accession>A0A084JYM1</accession>
<keyword evidence="3" id="KW-0731">Sigma factor</keyword>
<dbReference type="InterPro" id="IPR013325">
    <property type="entry name" value="RNA_pol_sigma_r2"/>
</dbReference>
<gene>
    <name evidence="6" type="ORF">IL45_02600</name>
    <name evidence="7" type="ORF">LY02_02099</name>
</gene>
<dbReference type="RefSeq" id="WP_036579975.1">
    <property type="nucleotide sequence ID" value="NZ_JPJI01000023.1"/>
</dbReference>
<dbReference type="InterPro" id="IPR013324">
    <property type="entry name" value="RNA_pol_sigma_r3/r4-like"/>
</dbReference>
<dbReference type="InterPro" id="IPR014284">
    <property type="entry name" value="RNA_pol_sigma-70_dom"/>
</dbReference>
<proteinExistence type="inferred from homology"/>
<dbReference type="Proteomes" id="UP000239997">
    <property type="component" value="Unassembled WGS sequence"/>
</dbReference>
<dbReference type="NCBIfam" id="TIGR02937">
    <property type="entry name" value="sigma70-ECF"/>
    <property type="match status" value="1"/>
</dbReference>
<dbReference type="Gene3D" id="1.10.10.10">
    <property type="entry name" value="Winged helix-like DNA-binding domain superfamily/Winged helix DNA-binding domain"/>
    <property type="match status" value="1"/>
</dbReference>
<dbReference type="InterPro" id="IPR036388">
    <property type="entry name" value="WH-like_DNA-bd_sf"/>
</dbReference>
<dbReference type="SUPFAM" id="SSF88659">
    <property type="entry name" value="Sigma3 and sigma4 domains of RNA polymerase sigma factors"/>
    <property type="match status" value="1"/>
</dbReference>
<dbReference type="Gene3D" id="1.10.1740.10">
    <property type="match status" value="1"/>
</dbReference>
<evidence type="ECO:0000259" key="5">
    <source>
        <dbReference type="Pfam" id="PF04542"/>
    </source>
</evidence>
<organism evidence="6 8">
    <name type="scientific">Nonlabens ulvanivorans</name>
    <name type="common">Persicivirga ulvanivorans</name>
    <dbReference type="NCBI Taxonomy" id="906888"/>
    <lineage>
        <taxon>Bacteria</taxon>
        <taxon>Pseudomonadati</taxon>
        <taxon>Bacteroidota</taxon>
        <taxon>Flavobacteriia</taxon>
        <taxon>Flavobacteriales</taxon>
        <taxon>Flavobacteriaceae</taxon>
        <taxon>Nonlabens</taxon>
    </lineage>
</organism>
<dbReference type="SUPFAM" id="SSF88946">
    <property type="entry name" value="Sigma2 domain of RNA polymerase sigma factors"/>
    <property type="match status" value="1"/>
</dbReference>
<dbReference type="Pfam" id="PF04542">
    <property type="entry name" value="Sigma70_r2"/>
    <property type="match status" value="1"/>
</dbReference>
<protein>
    <submittedName>
        <fullName evidence="7">RNA polymerase sigma-70 factor (ECF subfamily)</fullName>
    </submittedName>
</protein>
<feature type="domain" description="RNA polymerase sigma-70 region 2" evidence="5">
    <location>
        <begin position="23"/>
        <end position="90"/>
    </location>
</feature>
<keyword evidence="9" id="KW-1185">Reference proteome</keyword>
<dbReference type="EMBL" id="PVNA01000004">
    <property type="protein sequence ID" value="PRX13041.1"/>
    <property type="molecule type" value="Genomic_DNA"/>
</dbReference>
<comment type="similarity">
    <text evidence="1">Belongs to the sigma-70 factor family. ECF subfamily.</text>
</comment>
<dbReference type="AlphaFoldDB" id="A0A084JYM1"/>
<dbReference type="EMBL" id="JPJI01000023">
    <property type="protein sequence ID" value="KEZ94055.1"/>
    <property type="molecule type" value="Genomic_DNA"/>
</dbReference>
<evidence type="ECO:0000313" key="8">
    <source>
        <dbReference type="Proteomes" id="UP000028531"/>
    </source>
</evidence>
<dbReference type="OrthoDB" id="1099849at2"/>
<dbReference type="PANTHER" id="PTHR43133:SF46">
    <property type="entry name" value="RNA POLYMERASE SIGMA-70 FACTOR ECF SUBFAMILY"/>
    <property type="match status" value="1"/>
</dbReference>
<name>A0A084JYM1_NONUL</name>
<reference evidence="6 8" key="1">
    <citation type="submission" date="2014-07" db="EMBL/GenBank/DDBJ databases">
        <title>Draft genome sequence of Nonlabens ulvanivorans, an ulvan degrading bacterium.</title>
        <authorList>
            <person name="Kopel M."/>
            <person name="Helbert W."/>
            <person name="Henrissat B."/>
            <person name="Doniger T."/>
            <person name="Banin E."/>
        </authorList>
    </citation>
    <scope>NUCLEOTIDE SEQUENCE [LARGE SCALE GENOMIC DNA]</scope>
    <source>
        <strain evidence="6 8">PLR</strain>
    </source>
</reference>
<reference evidence="7 9" key="2">
    <citation type="submission" date="2018-03" db="EMBL/GenBank/DDBJ databases">
        <title>Genomic Encyclopedia of Archaeal and Bacterial Type Strains, Phase II (KMG-II): from individual species to whole genera.</title>
        <authorList>
            <person name="Goeker M."/>
        </authorList>
    </citation>
    <scope>NUCLEOTIDE SEQUENCE [LARGE SCALE GENOMIC DNA]</scope>
    <source>
        <strain evidence="7 9">DSM 22727</strain>
    </source>
</reference>
<sequence length="179" mass="20597">MKNQPIIELLKSGEAAFFKEQYSLYREEFIGYALKKGVDPEAAVDIYQDSFVILFENAASGKLQSLTSSLKTYIFGIANNKIYEVLRKDQNTVNLDDLSYIKEEITHLDLEEQVLTSNQRVLRVAFDQLGERCKNIISLFYLDGLTIKEIMTVENYTSENTVKAQKSRCMKQLKELTKN</sequence>
<dbReference type="InterPro" id="IPR039425">
    <property type="entry name" value="RNA_pol_sigma-70-like"/>
</dbReference>
<dbReference type="InterPro" id="IPR007627">
    <property type="entry name" value="RNA_pol_sigma70_r2"/>
</dbReference>
<evidence type="ECO:0000256" key="2">
    <source>
        <dbReference type="ARBA" id="ARBA00023015"/>
    </source>
</evidence>
<evidence type="ECO:0000313" key="7">
    <source>
        <dbReference type="EMBL" id="PRX13041.1"/>
    </source>
</evidence>
<dbReference type="GO" id="GO:0006352">
    <property type="term" value="P:DNA-templated transcription initiation"/>
    <property type="evidence" value="ECO:0007669"/>
    <property type="project" value="InterPro"/>
</dbReference>
<evidence type="ECO:0000256" key="1">
    <source>
        <dbReference type="ARBA" id="ARBA00010641"/>
    </source>
</evidence>